<comment type="caution">
    <text evidence="1">The sequence shown here is derived from an EMBL/GenBank/DDBJ whole genome shotgun (WGS) entry which is preliminary data.</text>
</comment>
<proteinExistence type="predicted"/>
<accession>A0AAE0CFS7</accession>
<protein>
    <submittedName>
        <fullName evidence="1">Uncharacterized protein</fullName>
    </submittedName>
</protein>
<evidence type="ECO:0000313" key="1">
    <source>
        <dbReference type="EMBL" id="KAK3253032.1"/>
    </source>
</evidence>
<sequence>MEVAYSIFCAGSAKQFASLLSSWIPTISCQKETKGILSCLAERLIADGGSDNKLIQFLIDWCITIAKLWQLMDNNAQNMQRPIAGITTEPKTTFKRRSVRAYDNRGARGTQHRRSSLAQILAQGRAPPLAQVREEVVPIIEEGC</sequence>
<reference evidence="1 2" key="1">
    <citation type="journal article" date="2015" name="Genome Biol. Evol.">
        <title>Comparative Genomics of a Bacterivorous Green Alga Reveals Evolutionary Causalities and Consequences of Phago-Mixotrophic Mode of Nutrition.</title>
        <authorList>
            <person name="Burns J.A."/>
            <person name="Paasch A."/>
            <person name="Narechania A."/>
            <person name="Kim E."/>
        </authorList>
    </citation>
    <scope>NUCLEOTIDE SEQUENCE [LARGE SCALE GENOMIC DNA]</scope>
    <source>
        <strain evidence="1 2">PLY_AMNH</strain>
    </source>
</reference>
<keyword evidence="2" id="KW-1185">Reference proteome</keyword>
<dbReference type="AlphaFoldDB" id="A0AAE0CFS7"/>
<organism evidence="1 2">
    <name type="scientific">Cymbomonas tetramitiformis</name>
    <dbReference type="NCBI Taxonomy" id="36881"/>
    <lineage>
        <taxon>Eukaryota</taxon>
        <taxon>Viridiplantae</taxon>
        <taxon>Chlorophyta</taxon>
        <taxon>Pyramimonadophyceae</taxon>
        <taxon>Pyramimonadales</taxon>
        <taxon>Pyramimonadaceae</taxon>
        <taxon>Cymbomonas</taxon>
    </lineage>
</organism>
<evidence type="ECO:0000313" key="2">
    <source>
        <dbReference type="Proteomes" id="UP001190700"/>
    </source>
</evidence>
<dbReference type="Proteomes" id="UP001190700">
    <property type="component" value="Unassembled WGS sequence"/>
</dbReference>
<name>A0AAE0CFS7_9CHLO</name>
<dbReference type="EMBL" id="LGRX02025035">
    <property type="protein sequence ID" value="KAK3253032.1"/>
    <property type="molecule type" value="Genomic_DNA"/>
</dbReference>
<gene>
    <name evidence="1" type="ORF">CYMTET_37696</name>
</gene>